<evidence type="ECO:0000313" key="3">
    <source>
        <dbReference type="Proteomes" id="UP000298179"/>
    </source>
</evidence>
<dbReference type="AlphaFoldDB" id="A0A4Y8R825"/>
<dbReference type="Proteomes" id="UP000298179">
    <property type="component" value="Unassembled WGS sequence"/>
</dbReference>
<dbReference type="Pfam" id="PF06776">
    <property type="entry name" value="IalB"/>
    <property type="match status" value="1"/>
</dbReference>
<gene>
    <name evidence="2" type="ORF">E3C22_23220</name>
</gene>
<dbReference type="InterPro" id="IPR010642">
    <property type="entry name" value="Invasion_prot_B"/>
</dbReference>
<keyword evidence="1" id="KW-0732">Signal</keyword>
<organism evidence="2 3">
    <name type="scientific">Jiella endophytica</name>
    <dbReference type="NCBI Taxonomy" id="2558362"/>
    <lineage>
        <taxon>Bacteria</taxon>
        <taxon>Pseudomonadati</taxon>
        <taxon>Pseudomonadota</taxon>
        <taxon>Alphaproteobacteria</taxon>
        <taxon>Hyphomicrobiales</taxon>
        <taxon>Aurantimonadaceae</taxon>
        <taxon>Jiella</taxon>
    </lineage>
</organism>
<evidence type="ECO:0000256" key="1">
    <source>
        <dbReference type="SAM" id="SignalP"/>
    </source>
</evidence>
<dbReference type="Gene3D" id="2.60.40.1880">
    <property type="entry name" value="Invasion associated locus B (IalB) protein"/>
    <property type="match status" value="1"/>
</dbReference>
<sequence length="185" mass="19063">MNQAPRSLAIAVSIAAAIAASLASAVPAAAQAGATGTVKSRHGAWAVVCDHPAGASDEQCALLQNVVSDQRPELSLSVVALRTADGKSRILRVLAPLGVLLPLPDYGLGLIIDGKSVGRTQFTRCFSDGCYAEVPLDDSLLNLLSTGKEAVFTFFQSAEPNGGIGISVDLKGFKDGFTALAPKKE</sequence>
<comment type="caution">
    <text evidence="2">The sequence shown here is derived from an EMBL/GenBank/DDBJ whole genome shotgun (WGS) entry which is preliminary data.</text>
</comment>
<dbReference type="EMBL" id="SOZD01000014">
    <property type="protein sequence ID" value="TFF17762.1"/>
    <property type="molecule type" value="Genomic_DNA"/>
</dbReference>
<dbReference type="RefSeq" id="WP_134764273.1">
    <property type="nucleotide sequence ID" value="NZ_SOZD01000014.1"/>
</dbReference>
<dbReference type="InterPro" id="IPR038696">
    <property type="entry name" value="IalB_sf"/>
</dbReference>
<evidence type="ECO:0000313" key="2">
    <source>
        <dbReference type="EMBL" id="TFF17762.1"/>
    </source>
</evidence>
<keyword evidence="3" id="KW-1185">Reference proteome</keyword>
<feature type="chain" id="PRO_5021197449" evidence="1">
    <location>
        <begin position="26"/>
        <end position="185"/>
    </location>
</feature>
<accession>A0A4Y8R825</accession>
<reference evidence="2 3" key="1">
    <citation type="submission" date="2019-03" db="EMBL/GenBank/DDBJ databases">
        <title>Jiella endophytica sp. nov., a novel endophytic bacterium isolated from root of Ficus microcarpa Linn. f.</title>
        <authorList>
            <person name="Tuo L."/>
        </authorList>
    </citation>
    <scope>NUCLEOTIDE SEQUENCE [LARGE SCALE GENOMIC DNA]</scope>
    <source>
        <strain evidence="2 3">CBS5Q-3</strain>
    </source>
</reference>
<protein>
    <submittedName>
        <fullName evidence="2">Invasion associated locus B family protein</fullName>
    </submittedName>
</protein>
<feature type="signal peptide" evidence="1">
    <location>
        <begin position="1"/>
        <end position="25"/>
    </location>
</feature>
<proteinExistence type="predicted"/>
<name>A0A4Y8R825_9HYPH</name>
<dbReference type="OrthoDB" id="8454302at2"/>